<evidence type="ECO:0000259" key="1">
    <source>
        <dbReference type="Pfam" id="PF08765"/>
    </source>
</evidence>
<comment type="caution">
    <text evidence="2">The sequence shown here is derived from an EMBL/GenBank/DDBJ whole genome shotgun (WGS) entry which is preliminary data.</text>
</comment>
<dbReference type="InterPro" id="IPR014875">
    <property type="entry name" value="Mor_transcription_activator"/>
</dbReference>
<dbReference type="Pfam" id="PF08765">
    <property type="entry name" value="Mor"/>
    <property type="match status" value="1"/>
</dbReference>
<evidence type="ECO:0000313" key="3">
    <source>
        <dbReference type="Proteomes" id="UP001180081"/>
    </source>
</evidence>
<proteinExistence type="predicted"/>
<keyword evidence="3" id="KW-1185">Reference proteome</keyword>
<organism evidence="2 3">
    <name type="scientific">Chitinimonas viridis</name>
    <dbReference type="NCBI Taxonomy" id="664880"/>
    <lineage>
        <taxon>Bacteria</taxon>
        <taxon>Pseudomonadati</taxon>
        <taxon>Pseudomonadota</taxon>
        <taxon>Betaproteobacteria</taxon>
        <taxon>Neisseriales</taxon>
        <taxon>Chitinibacteraceae</taxon>
        <taxon>Chitinimonas</taxon>
    </lineage>
</organism>
<feature type="domain" description="Mor transcription activator" evidence="1">
    <location>
        <begin position="5"/>
        <end position="111"/>
    </location>
</feature>
<dbReference type="InterPro" id="IPR009057">
    <property type="entry name" value="Homeodomain-like_sf"/>
</dbReference>
<accession>A0ABT8B7X5</accession>
<reference evidence="2" key="1">
    <citation type="journal article" date="2014" name="Int. J. Syst. Evol. Microbiol.">
        <title>Complete genome of a new Firmicutes species belonging to the dominant human colonic microbiota ('Ruminococcus bicirculans') reveals two chromosomes and a selective capacity to utilize plant glucans.</title>
        <authorList>
            <consortium name="NISC Comparative Sequencing Program"/>
            <person name="Wegmann U."/>
            <person name="Louis P."/>
            <person name="Goesmann A."/>
            <person name="Henrissat B."/>
            <person name="Duncan S.H."/>
            <person name="Flint H.J."/>
        </authorList>
    </citation>
    <scope>NUCLEOTIDE SEQUENCE</scope>
    <source>
        <strain evidence="2">CECT 7703</strain>
    </source>
</reference>
<gene>
    <name evidence="2" type="ORF">QWZ03_12490</name>
</gene>
<dbReference type="EMBL" id="JAUFPU010000010">
    <property type="protein sequence ID" value="MDN3577589.1"/>
    <property type="molecule type" value="Genomic_DNA"/>
</dbReference>
<dbReference type="PANTHER" id="PTHR37812:SF1">
    <property type="entry name" value="MU-LIKE PROPHAGE FLUMU PROTEIN C"/>
    <property type="match status" value="1"/>
</dbReference>
<sequence>MAIKRTTEYLDDLANQVEQQLLTRAKLAPHMAKQIAVEVTDHMAHHWGGLNLYFGKGLLRRLSHRDQSIYDSFTGSNFDELVRKTGLTERQIYRIVEQGRKFERTRRQVDMFAAAEETAPHTSRK</sequence>
<dbReference type="Proteomes" id="UP001180081">
    <property type="component" value="Unassembled WGS sequence"/>
</dbReference>
<evidence type="ECO:0000313" key="2">
    <source>
        <dbReference type="EMBL" id="MDN3577589.1"/>
    </source>
</evidence>
<name>A0ABT8B7X5_9NEIS</name>
<dbReference type="InterPro" id="IPR052411">
    <property type="entry name" value="c-mor_Regulatory_Protein"/>
</dbReference>
<protein>
    <submittedName>
        <fullName evidence="2">Mor transcription activator family protein</fullName>
    </submittedName>
</protein>
<reference evidence="2" key="2">
    <citation type="submission" date="2023-06" db="EMBL/GenBank/DDBJ databases">
        <authorList>
            <person name="Lucena T."/>
            <person name="Sun Q."/>
        </authorList>
    </citation>
    <scope>NUCLEOTIDE SEQUENCE</scope>
    <source>
        <strain evidence="2">CECT 7703</strain>
    </source>
</reference>
<dbReference type="Gene3D" id="1.10.10.60">
    <property type="entry name" value="Homeodomain-like"/>
    <property type="match status" value="1"/>
</dbReference>
<dbReference type="PANTHER" id="PTHR37812">
    <property type="entry name" value="MU-LIKE PROPHAGE FLUMU PROTEIN C"/>
    <property type="match status" value="1"/>
</dbReference>
<dbReference type="SUPFAM" id="SSF46689">
    <property type="entry name" value="Homeodomain-like"/>
    <property type="match status" value="1"/>
</dbReference>
<dbReference type="RefSeq" id="WP_290333018.1">
    <property type="nucleotide sequence ID" value="NZ_JAUFPU010000010.1"/>
</dbReference>